<dbReference type="EMBL" id="BMYR01000004">
    <property type="protein sequence ID" value="GGW57088.1"/>
    <property type="molecule type" value="Genomic_DNA"/>
</dbReference>
<keyword evidence="2" id="KW-1185">Reference proteome</keyword>
<dbReference type="NCBIfam" id="NF033441">
    <property type="entry name" value="BREX_BrxC"/>
    <property type="match status" value="1"/>
</dbReference>
<evidence type="ECO:0008006" key="3">
    <source>
        <dbReference type="Google" id="ProtNLM"/>
    </source>
</evidence>
<evidence type="ECO:0000313" key="2">
    <source>
        <dbReference type="Proteomes" id="UP000634667"/>
    </source>
</evidence>
<comment type="caution">
    <text evidence="1">The sequence shown here is derived from an EMBL/GenBank/DDBJ whole genome shotgun (WGS) entry which is preliminary data.</text>
</comment>
<proteinExistence type="predicted"/>
<dbReference type="SUPFAM" id="SSF52540">
    <property type="entry name" value="P-loop containing nucleoside triphosphate hydrolases"/>
    <property type="match status" value="1"/>
</dbReference>
<accession>A0ABQ2WKW5</accession>
<protein>
    <recommendedName>
        <fullName evidence="3">BREX system P-loop protein BrxC</fullName>
    </recommendedName>
</protein>
<name>A0ABQ2WKW5_9ALTE</name>
<dbReference type="Proteomes" id="UP000634667">
    <property type="component" value="Unassembled WGS sequence"/>
</dbReference>
<dbReference type="InterPro" id="IPR047679">
    <property type="entry name" value="BREX_BrxC"/>
</dbReference>
<organism evidence="1 2">
    <name type="scientific">Alishewanella tabrizica</name>
    <dbReference type="NCBI Taxonomy" id="671278"/>
    <lineage>
        <taxon>Bacteria</taxon>
        <taxon>Pseudomonadati</taxon>
        <taxon>Pseudomonadota</taxon>
        <taxon>Gammaproteobacteria</taxon>
        <taxon>Alteromonadales</taxon>
        <taxon>Alteromonadaceae</taxon>
        <taxon>Alishewanella</taxon>
    </lineage>
</organism>
<evidence type="ECO:0000313" key="1">
    <source>
        <dbReference type="EMBL" id="GGW57088.1"/>
    </source>
</evidence>
<sequence length="1114" mass="123937">MCDGAYHRGLKQILSNFVSNVKAKQEQPGVWISGFFGSGKSHLAKMLHALWENQQFIDGSDARGIADLPEDISGLLAQLTELGQSQSGLHAASGTMGAADKGHVRLAILGIVLKSVGLPEKYHLARFVMWLKTHGALAPMQQFIAQNIKAASGEDVWVKELRNLHVSPLMAKALLHVMPGLASDEKEVREMLRAQYKIVTDVSNDEMVEAIVDALAVDGTMPLTLIVLDEVQQYIGNDVQRAYDLQETIETCCKDSRFKSKLLFVATGQSAISGTPNLMRLMGRFPVQVQLEDTDVDSVIRKVILQKKESARSAIEQVVQDNLGEISRHLRGSTIEHNKDDENWMVADYPLLPVRRRFWERILPAVDKTGTGSQLRNQLRLVHEATRETAEQSLGAIVPADFIYERIATTLVQTGVISKEIYEDISRLKGGNSEQVLQGRILSLILLISKLPSDIDYGIATNADTLTDLLLTDLQQGKHELRALVPKMLSQLEADGLVMSMQTSSGEEYRLQTIESQQWYDMFRQQEAELRSNPTKLETYRSNEIQGFIKKQAAMVRLTQGTVAEGRQLYLEFGNELPADSEKKIYAWVPDVTEKAFADLARGASPEQATIFVFVPTSHRSTLIDAIVTAKAAETTLDVRGVANTDAGKEARAAMEYRLREAERTKKTILSELFSQIQVNLAGGADVAGDSLTEQLQKAAETACLRLYREFNQADHKGWATVYNRASKEGGENALEAVGHHDEADKQPVCALIKRYIGLVRTGAEIRDHFNQAPYGWPRDAIDGALYAMLAAGVLKASDAQERAVDAKNLDRNKLTQHKFRPENITVTNVELIKVRSLINSISDLNCTAKEEVSKLPLALQQLKQLARTAGGDAPLPPPPQLAALHELEILSGNAQLKAAYEKRDAIEAAAEAWRNQALLVKERRARWDDLQQAMHYCKDLAVYDSLHTEQHAILQNRSLLAQPDPVEPLLKKAIMALRDLITAHIGRYETEYHSCMRVLEQDPDWQRLSPDRQQTLLQQANLAAMPKVDLSGQPAVLDAINDTPIQTWNDRIAALPGRFENVRKKAVSEMQPKVQHLSIKKPVLKNEAELMAWLQEIEQQIKAELAKGPVAPN</sequence>
<dbReference type="InterPro" id="IPR027417">
    <property type="entry name" value="P-loop_NTPase"/>
</dbReference>
<reference evidence="2" key="1">
    <citation type="journal article" date="2019" name="Int. J. Syst. Evol. Microbiol.">
        <title>The Global Catalogue of Microorganisms (GCM) 10K type strain sequencing project: providing services to taxonomists for standard genome sequencing and annotation.</title>
        <authorList>
            <consortium name="The Broad Institute Genomics Platform"/>
            <consortium name="The Broad Institute Genome Sequencing Center for Infectious Disease"/>
            <person name="Wu L."/>
            <person name="Ma J."/>
        </authorList>
    </citation>
    <scope>NUCLEOTIDE SEQUENCE [LARGE SCALE GENOMIC DNA]</scope>
    <source>
        <strain evidence="2">KCTC 23723</strain>
    </source>
</reference>
<gene>
    <name evidence="1" type="ORF">GCM10008111_11430</name>
</gene>